<gene>
    <name evidence="2" type="ORF">K1720_06045</name>
</gene>
<dbReference type="Proteomes" id="UP001056425">
    <property type="component" value="Chromosome"/>
</dbReference>
<protein>
    <submittedName>
        <fullName evidence="2">ABC transporter permease</fullName>
    </submittedName>
</protein>
<keyword evidence="1" id="KW-0812">Transmembrane</keyword>
<keyword evidence="1" id="KW-0472">Membrane</keyword>
<evidence type="ECO:0000313" key="2">
    <source>
        <dbReference type="EMBL" id="USG99108.1"/>
    </source>
</evidence>
<dbReference type="InterPro" id="IPR056926">
    <property type="entry name" value="FLQE3_permease"/>
</dbReference>
<feature type="transmembrane region" description="Helical" evidence="1">
    <location>
        <begin position="117"/>
        <end position="137"/>
    </location>
</feature>
<name>A0A9E7SBP4_9EURY</name>
<dbReference type="AlphaFoldDB" id="A0A9E7SBP4"/>
<organism evidence="2 3">
    <name type="scientific">Thermococcus argininiproducens</name>
    <dbReference type="NCBI Taxonomy" id="2866384"/>
    <lineage>
        <taxon>Archaea</taxon>
        <taxon>Methanobacteriati</taxon>
        <taxon>Methanobacteriota</taxon>
        <taxon>Thermococci</taxon>
        <taxon>Thermococcales</taxon>
        <taxon>Thermococcaceae</taxon>
        <taxon>Thermococcus</taxon>
    </lineage>
</organism>
<reference evidence="2 3" key="1">
    <citation type="submission" date="2021-08" db="EMBL/GenBank/DDBJ databases">
        <title>Thermococcus onnuriiensis IOH2.</title>
        <authorList>
            <person name="Park Y.-J."/>
        </authorList>
    </citation>
    <scope>NUCLEOTIDE SEQUENCE [LARGE SCALE GENOMIC DNA]</scope>
    <source>
        <strain evidence="2 3">IOH2</strain>
    </source>
</reference>
<dbReference type="EMBL" id="CP080572">
    <property type="protein sequence ID" value="USG99108.1"/>
    <property type="molecule type" value="Genomic_DNA"/>
</dbReference>
<evidence type="ECO:0000313" key="3">
    <source>
        <dbReference type="Proteomes" id="UP001056425"/>
    </source>
</evidence>
<feature type="transmembrane region" description="Helical" evidence="1">
    <location>
        <begin position="44"/>
        <end position="68"/>
    </location>
</feature>
<feature type="transmembrane region" description="Helical" evidence="1">
    <location>
        <begin position="89"/>
        <end position="111"/>
    </location>
</feature>
<keyword evidence="1" id="KW-1133">Transmembrane helix</keyword>
<evidence type="ECO:0000256" key="1">
    <source>
        <dbReference type="SAM" id="Phobius"/>
    </source>
</evidence>
<dbReference type="GeneID" id="72777890"/>
<feature type="transmembrane region" description="Helical" evidence="1">
    <location>
        <begin position="149"/>
        <end position="167"/>
    </location>
</feature>
<dbReference type="KEGG" id="thei:K1720_06045"/>
<sequence length="234" mass="26204">MSVGRLVMLDLKVGVRGYVYPIYLLVALAYGLMVKAFPESYHSVVIPLFIFFEPGLVGFMFVGTSIFAEKKDGTIGALSVTPIEWRSYIFAKTLLMLVVSLIAATLIMLIGTGSLEGLSYVLIGTFLVSIVYTLLGIAISSKYYDLDDYFVAILGVMVLSLLPYAHYHGYLTNKIWKVLYAVPSYPGLYFFKAAFEEISTDILMRSGIGLIIWSVVAYYFARIRFYKYAVEGLR</sequence>
<proteinExistence type="predicted"/>
<feature type="transmembrane region" description="Helical" evidence="1">
    <location>
        <begin position="20"/>
        <end position="38"/>
    </location>
</feature>
<dbReference type="RefSeq" id="WP_251947614.1">
    <property type="nucleotide sequence ID" value="NZ_CP080572.1"/>
</dbReference>
<keyword evidence="3" id="KW-1185">Reference proteome</keyword>
<dbReference type="Pfam" id="PF24686">
    <property type="entry name" value="FLQE3_permease"/>
    <property type="match status" value="1"/>
</dbReference>
<accession>A0A9E7SBP4</accession>
<feature type="transmembrane region" description="Helical" evidence="1">
    <location>
        <begin position="202"/>
        <end position="221"/>
    </location>
</feature>